<dbReference type="GO" id="GO:0046933">
    <property type="term" value="F:proton-transporting ATP synthase activity, rotational mechanism"/>
    <property type="evidence" value="ECO:0007669"/>
    <property type="project" value="EnsemblFungi"/>
</dbReference>
<dbReference type="Pfam" id="PF05405">
    <property type="entry name" value="Mt_ATP-synt_B"/>
    <property type="match status" value="1"/>
</dbReference>
<dbReference type="STRING" id="1344418.A0A1D2V8H0"/>
<evidence type="ECO:0000256" key="1">
    <source>
        <dbReference type="ARBA" id="ARBA00022448"/>
    </source>
</evidence>
<dbReference type="GO" id="GO:0045259">
    <property type="term" value="C:proton-transporting ATP synthase complex"/>
    <property type="evidence" value="ECO:0007669"/>
    <property type="project" value="UniProtKB-KW"/>
</dbReference>
<dbReference type="Proteomes" id="UP000095038">
    <property type="component" value="Unassembled WGS sequence"/>
</dbReference>
<evidence type="ECO:0000256" key="7">
    <source>
        <dbReference type="ARBA" id="ARBA00023136"/>
    </source>
</evidence>
<evidence type="ECO:0000313" key="9">
    <source>
        <dbReference type="EMBL" id="ODV57949.1"/>
    </source>
</evidence>
<dbReference type="InterPro" id="IPR008688">
    <property type="entry name" value="ATP_synth_Bsub_B/MI25"/>
</dbReference>
<dbReference type="RefSeq" id="XP_020044256.1">
    <property type="nucleotide sequence ID" value="XM_020188653.1"/>
</dbReference>
<dbReference type="AlphaFoldDB" id="A0A1D2V8H0"/>
<dbReference type="EMBL" id="KV454497">
    <property type="protein sequence ID" value="ODV57949.1"/>
    <property type="molecule type" value="Genomic_DNA"/>
</dbReference>
<dbReference type="GO" id="GO:0005743">
    <property type="term" value="C:mitochondrial inner membrane"/>
    <property type="evidence" value="ECO:0007669"/>
    <property type="project" value="UniProtKB-SubCell"/>
</dbReference>
<keyword evidence="6 8" id="KW-0496">Mitochondrion</keyword>
<proteinExistence type="inferred from homology"/>
<evidence type="ECO:0000256" key="3">
    <source>
        <dbReference type="ARBA" id="ARBA00022781"/>
    </source>
</evidence>
<sequence length="237" mass="25982">MSLRILSTRAIKPASKLAATQLSLRSIPIGVRHYSAPVEPKAKASSIIDSLPGNGILSKTGILATGIAGSVYAISSGFYVVNEETLLVISFGGVCILVSKLLAPLYTDFAKDRIAKITSILNNSKLKHIDSINSRIDEVSKLKDIKPITNALFDVSKETLELEKNNFELKQKINILNEAKSVLDSWVKYENSIKLLEHQQLSSSVIKSVSSKLDDKTFQNQILSQSVQEVEKIFASH</sequence>
<keyword evidence="3 8" id="KW-0375">Hydrogen ion transport</keyword>
<keyword evidence="1 8" id="KW-0813">Transport</keyword>
<keyword evidence="7 8" id="KW-0472">Membrane</keyword>
<evidence type="ECO:0000256" key="2">
    <source>
        <dbReference type="ARBA" id="ARBA00022547"/>
    </source>
</evidence>
<comment type="function">
    <text evidence="8">Subunit b, of the mitochondrial membrane ATP synthase complex (F(1)F(0) ATP synthase or Complex V) that produces ATP from ADP in the presence of a proton gradient across the membrane which is generated by electron transport complexes of the respiratory chain. ATP synthase complex consist of a soluble F(1) head domain - the catalytic core - and a membrane F(1) domain - the membrane proton channel. These two domains are linked by a central stalk rotating inside the F(1) region and a stationary peripheral stalk. During catalysis, ATP synthesis in the catalytic domain of F(1) is coupled via a rotary mechanism of the central stalk subunits to proton translocation. In vivo, can only synthesize ATP although its ATP hydrolase activity can be activated artificially in vitro. Part of the complex F(0) domain. Part of the complex F(0) domain and the peripheric stalk, which acts as a stator to hold the catalytic alpha(3)beta(3) subcomplex and subunit a/ATP6 static relative to the rotary elements.</text>
</comment>
<keyword evidence="10" id="KW-1185">Reference proteome</keyword>
<keyword evidence="5 8" id="KW-0406">Ion transport</keyword>
<keyword evidence="4 8" id="KW-0999">Mitochondrion inner membrane</keyword>
<dbReference type="PANTHER" id="PTHR12733">
    <property type="entry name" value="MITOCHONDRIAL ATP SYNTHASE B CHAIN"/>
    <property type="match status" value="1"/>
</dbReference>
<reference evidence="10" key="1">
    <citation type="submission" date="2016-05" db="EMBL/GenBank/DDBJ databases">
        <title>Comparative genomics of biotechnologically important yeasts.</title>
        <authorList>
            <consortium name="DOE Joint Genome Institute"/>
            <person name="Riley R."/>
            <person name="Haridas S."/>
            <person name="Wolfe K.H."/>
            <person name="Lopes M.R."/>
            <person name="Hittinger C.T."/>
            <person name="Goker M."/>
            <person name="Salamov A."/>
            <person name="Wisecaver J."/>
            <person name="Long T.M."/>
            <person name="Aerts A.L."/>
            <person name="Barry K."/>
            <person name="Choi C."/>
            <person name="Clum A."/>
            <person name="Coughlan A.Y."/>
            <person name="Deshpande S."/>
            <person name="Douglass A.P."/>
            <person name="Hanson S.J."/>
            <person name="Klenk H.-P."/>
            <person name="Labutti K."/>
            <person name="Lapidus A."/>
            <person name="Lindquist E."/>
            <person name="Lipzen A."/>
            <person name="Meier-Kolthoff J.P."/>
            <person name="Ohm R.A."/>
            <person name="Otillar R.P."/>
            <person name="Pangilinan J."/>
            <person name="Peng Y."/>
            <person name="Rokas A."/>
            <person name="Rosa C.A."/>
            <person name="Scheuner C."/>
            <person name="Sibirny A.A."/>
            <person name="Slot J.C."/>
            <person name="Stielow J.B."/>
            <person name="Sun H."/>
            <person name="Kurtzman C.P."/>
            <person name="Blackwell M."/>
            <person name="Grigoriev I.V."/>
            <person name="Jeffries T.W."/>
        </authorList>
    </citation>
    <scope>NUCLEOTIDE SEQUENCE [LARGE SCALE GENOMIC DNA]</scope>
    <source>
        <strain evidence="10">DSM 1968</strain>
    </source>
</reference>
<gene>
    <name evidence="9" type="ORF">ASCRUDRAFT_10629</name>
</gene>
<accession>A0A1D2V8H0</accession>
<comment type="similarity">
    <text evidence="8">Belongs to the eukaryotic ATPase B chain family.</text>
</comment>
<dbReference type="FunCoup" id="A0A1D2V8H0">
    <property type="interactions" value="480"/>
</dbReference>
<dbReference type="InterPro" id="IPR013837">
    <property type="entry name" value="ATP_synth_F0_suB"/>
</dbReference>
<dbReference type="PANTHER" id="PTHR12733:SF3">
    <property type="entry name" value="ATP SYNTHASE F(0) COMPLEX SUBUNIT B1, MITOCHONDRIAL"/>
    <property type="match status" value="1"/>
</dbReference>
<evidence type="ECO:0000256" key="4">
    <source>
        <dbReference type="ARBA" id="ARBA00022792"/>
    </source>
</evidence>
<dbReference type="Gene3D" id="1.20.5.2210">
    <property type="match status" value="1"/>
</dbReference>
<dbReference type="InParanoid" id="A0A1D2V8H0"/>
<dbReference type="GO" id="GO:0065003">
    <property type="term" value="P:protein-containing complex assembly"/>
    <property type="evidence" value="ECO:0007669"/>
    <property type="project" value="EnsemblFungi"/>
</dbReference>
<dbReference type="GO" id="GO:0046961">
    <property type="term" value="F:proton-transporting ATPase activity, rotational mechanism"/>
    <property type="evidence" value="ECO:0007669"/>
    <property type="project" value="EnsemblFungi"/>
</dbReference>
<protein>
    <recommendedName>
        <fullName evidence="8">ATP synthase subunit 4</fullName>
    </recommendedName>
</protein>
<keyword evidence="2 8" id="KW-0138">CF(0)</keyword>
<comment type="subcellular location">
    <subcellularLocation>
        <location evidence="8">Mitochondrion</location>
    </subcellularLocation>
    <subcellularLocation>
        <location evidence="8">Mitochondrion inner membrane</location>
    </subcellularLocation>
</comment>
<evidence type="ECO:0000256" key="6">
    <source>
        <dbReference type="ARBA" id="ARBA00023128"/>
    </source>
</evidence>
<name>A0A1D2V8H0_9ASCO</name>
<dbReference type="OrthoDB" id="67388at2759"/>
<evidence type="ECO:0000313" key="10">
    <source>
        <dbReference type="Proteomes" id="UP000095038"/>
    </source>
</evidence>
<comment type="subunit">
    <text evidence="8">F-type ATPases have 2 components, CF(1) - the catalytic core - and CF(0) - the membrane proton channel. In yeast, the dimeric form of ATP synthase consists of 17 polypeptides: alpha, beta, gamma, delta, epsilon, 4 (B), 5 (OSCP), 6 (A), 8, 9 (C), d, E (Tim11), f, g, h, i/j and k.</text>
</comment>
<evidence type="ECO:0000256" key="5">
    <source>
        <dbReference type="ARBA" id="ARBA00023065"/>
    </source>
</evidence>
<organism evidence="9 10">
    <name type="scientific">Ascoidea rubescens DSM 1968</name>
    <dbReference type="NCBI Taxonomy" id="1344418"/>
    <lineage>
        <taxon>Eukaryota</taxon>
        <taxon>Fungi</taxon>
        <taxon>Dikarya</taxon>
        <taxon>Ascomycota</taxon>
        <taxon>Saccharomycotina</taxon>
        <taxon>Saccharomycetes</taxon>
        <taxon>Ascoideaceae</taxon>
        <taxon>Ascoidea</taxon>
    </lineage>
</organism>
<dbReference type="GeneID" id="30962289"/>
<evidence type="ECO:0000256" key="8">
    <source>
        <dbReference type="RuleBase" id="RU368017"/>
    </source>
</evidence>
<dbReference type="SUPFAM" id="SSF161060">
    <property type="entry name" value="ATP synthase B chain-like"/>
    <property type="match status" value="1"/>
</dbReference>